<comment type="caution">
    <text evidence="2">The sequence shown here is derived from an EMBL/GenBank/DDBJ whole genome shotgun (WGS) entry which is preliminary data.</text>
</comment>
<organism evidence="2 3">
    <name type="scientific">Camelimonas lactis</name>
    <dbReference type="NCBI Taxonomy" id="659006"/>
    <lineage>
        <taxon>Bacteria</taxon>
        <taxon>Pseudomonadati</taxon>
        <taxon>Pseudomonadota</taxon>
        <taxon>Alphaproteobacteria</taxon>
        <taxon>Hyphomicrobiales</taxon>
        <taxon>Chelatococcaceae</taxon>
        <taxon>Camelimonas</taxon>
    </lineage>
</organism>
<accession>A0A4R2GXX7</accession>
<evidence type="ECO:0000313" key="3">
    <source>
        <dbReference type="Proteomes" id="UP000294881"/>
    </source>
</evidence>
<keyword evidence="3" id="KW-1185">Reference proteome</keyword>
<evidence type="ECO:0000313" key="2">
    <source>
        <dbReference type="EMBL" id="TCO16110.1"/>
    </source>
</evidence>
<gene>
    <name evidence="2" type="ORF">EV666_101361</name>
</gene>
<proteinExistence type="predicted"/>
<name>A0A4R2GXX7_9HYPH</name>
<feature type="region of interest" description="Disordered" evidence="1">
    <location>
        <begin position="92"/>
        <end position="114"/>
    </location>
</feature>
<dbReference type="AlphaFoldDB" id="A0A4R2GXX7"/>
<evidence type="ECO:0008006" key="4">
    <source>
        <dbReference type="Google" id="ProtNLM"/>
    </source>
</evidence>
<sequence length="174" mass="17747">MAYHISRTRFSASAAHARASAPLRALALGGLAALGASLLMGAPASALTMQECSAKYKAAQAAGTLGAMKWNDFRKAQCGDGAAAAAAPATGQTAPVRAGQPAAPAQPGQPAAAGTAVFPRAISPKYSAEKPAKQRMHTCLDQYNANKATNGNGGLKWIQKGGGYYSECNKRLKS</sequence>
<protein>
    <recommendedName>
        <fullName evidence="4">Antifreeze protein</fullName>
    </recommendedName>
</protein>
<dbReference type="EMBL" id="SLWL01000001">
    <property type="protein sequence ID" value="TCO16110.1"/>
    <property type="molecule type" value="Genomic_DNA"/>
</dbReference>
<evidence type="ECO:0000256" key="1">
    <source>
        <dbReference type="SAM" id="MobiDB-lite"/>
    </source>
</evidence>
<dbReference type="Proteomes" id="UP000294881">
    <property type="component" value="Unassembled WGS sequence"/>
</dbReference>
<reference evidence="2 3" key="1">
    <citation type="submission" date="2019-03" db="EMBL/GenBank/DDBJ databases">
        <title>Genomic Encyclopedia of Type Strains, Phase IV (KMG-IV): sequencing the most valuable type-strain genomes for metagenomic binning, comparative biology and taxonomic classification.</title>
        <authorList>
            <person name="Goeker M."/>
        </authorList>
    </citation>
    <scope>NUCLEOTIDE SEQUENCE [LARGE SCALE GENOMIC DNA]</scope>
    <source>
        <strain evidence="2 3">DSM 22958</strain>
    </source>
</reference>